<dbReference type="Proteomes" id="UP000215914">
    <property type="component" value="Chromosome 17"/>
</dbReference>
<evidence type="ECO:0000313" key="2">
    <source>
        <dbReference type="Proteomes" id="UP000215914"/>
    </source>
</evidence>
<sequence>MKVVSRFQSSDFDRPSLLLQSKGCKVQGFESQVEEKITMTRARLCQRRGICEKIHITTWGLPN</sequence>
<evidence type="ECO:0000313" key="1">
    <source>
        <dbReference type="EMBL" id="OTF88109.1"/>
    </source>
</evidence>
<dbReference type="EMBL" id="CM007906">
    <property type="protein sequence ID" value="OTF88109.1"/>
    <property type="molecule type" value="Genomic_DNA"/>
</dbReference>
<name>A0A251RYZ0_HELAN</name>
<dbReference type="InParanoid" id="A0A251RYZ0"/>
<proteinExistence type="predicted"/>
<accession>A0A251RYZ0</accession>
<gene>
    <name evidence="1" type="ORF">HannXRQ_Chr17g0569441</name>
</gene>
<reference evidence="2" key="1">
    <citation type="journal article" date="2017" name="Nature">
        <title>The sunflower genome provides insights into oil metabolism, flowering and Asterid evolution.</title>
        <authorList>
            <person name="Badouin H."/>
            <person name="Gouzy J."/>
            <person name="Grassa C.J."/>
            <person name="Murat F."/>
            <person name="Staton S.E."/>
            <person name="Cottret L."/>
            <person name="Lelandais-Briere C."/>
            <person name="Owens G.L."/>
            <person name="Carrere S."/>
            <person name="Mayjonade B."/>
            <person name="Legrand L."/>
            <person name="Gill N."/>
            <person name="Kane N.C."/>
            <person name="Bowers J.E."/>
            <person name="Hubner S."/>
            <person name="Bellec A."/>
            <person name="Berard A."/>
            <person name="Berges H."/>
            <person name="Blanchet N."/>
            <person name="Boniface M.C."/>
            <person name="Brunel D."/>
            <person name="Catrice O."/>
            <person name="Chaidir N."/>
            <person name="Claudel C."/>
            <person name="Donnadieu C."/>
            <person name="Faraut T."/>
            <person name="Fievet G."/>
            <person name="Helmstetter N."/>
            <person name="King M."/>
            <person name="Knapp S.J."/>
            <person name="Lai Z."/>
            <person name="Le Paslier M.C."/>
            <person name="Lippi Y."/>
            <person name="Lorenzon L."/>
            <person name="Mandel J.R."/>
            <person name="Marage G."/>
            <person name="Marchand G."/>
            <person name="Marquand E."/>
            <person name="Bret-Mestries E."/>
            <person name="Morien E."/>
            <person name="Nambeesan S."/>
            <person name="Nguyen T."/>
            <person name="Pegot-Espagnet P."/>
            <person name="Pouilly N."/>
            <person name="Raftis F."/>
            <person name="Sallet E."/>
            <person name="Schiex T."/>
            <person name="Thomas J."/>
            <person name="Vandecasteele C."/>
            <person name="Vares D."/>
            <person name="Vear F."/>
            <person name="Vautrin S."/>
            <person name="Crespi M."/>
            <person name="Mangin B."/>
            <person name="Burke J.M."/>
            <person name="Salse J."/>
            <person name="Munos S."/>
            <person name="Vincourt P."/>
            <person name="Rieseberg L.H."/>
            <person name="Langlade N.B."/>
        </authorList>
    </citation>
    <scope>NUCLEOTIDE SEQUENCE [LARGE SCALE GENOMIC DNA]</scope>
    <source>
        <strain evidence="2">cv. SF193</strain>
    </source>
</reference>
<dbReference type="AlphaFoldDB" id="A0A251RYZ0"/>
<organism evidence="1 2">
    <name type="scientific">Helianthus annuus</name>
    <name type="common">Common sunflower</name>
    <dbReference type="NCBI Taxonomy" id="4232"/>
    <lineage>
        <taxon>Eukaryota</taxon>
        <taxon>Viridiplantae</taxon>
        <taxon>Streptophyta</taxon>
        <taxon>Embryophyta</taxon>
        <taxon>Tracheophyta</taxon>
        <taxon>Spermatophyta</taxon>
        <taxon>Magnoliopsida</taxon>
        <taxon>eudicotyledons</taxon>
        <taxon>Gunneridae</taxon>
        <taxon>Pentapetalae</taxon>
        <taxon>asterids</taxon>
        <taxon>campanulids</taxon>
        <taxon>Asterales</taxon>
        <taxon>Asteraceae</taxon>
        <taxon>Asteroideae</taxon>
        <taxon>Heliantheae alliance</taxon>
        <taxon>Heliantheae</taxon>
        <taxon>Helianthus</taxon>
    </lineage>
</organism>
<keyword evidence="2" id="KW-1185">Reference proteome</keyword>
<protein>
    <submittedName>
        <fullName evidence="1">Uncharacterized protein</fullName>
    </submittedName>
</protein>